<feature type="domain" description="SAV-6107-like HEPN" evidence="1">
    <location>
        <begin position="43"/>
        <end position="131"/>
    </location>
</feature>
<dbReference type="Proteomes" id="UP000006078">
    <property type="component" value="Unassembled WGS sequence"/>
</dbReference>
<evidence type="ECO:0000313" key="2">
    <source>
        <dbReference type="EMBL" id="EJZ82774.1"/>
    </source>
</evidence>
<keyword evidence="3" id="KW-1185">Reference proteome</keyword>
<gene>
    <name evidence="2" type="ORF">HMPREF9719_00266</name>
</gene>
<sequence>MVATISAQGKLRGQLKRDRVRTSRLDRAAALLSEAHARLAAGEPADAVELAYQAALRAAGAVVAGAGMTGRRRAPSNAWDKLRMVSPEAAAWADRLSSYSRLRGRLLSGLEAGVEPATAERLAADAAALLDWAEGEH</sequence>
<dbReference type="EMBL" id="AHAE01000017">
    <property type="protein sequence ID" value="EJZ82774.1"/>
    <property type="molecule type" value="Genomic_DNA"/>
</dbReference>
<dbReference type="HOGENOM" id="CLU_125870_1_0_11"/>
<dbReference type="InterPro" id="IPR040891">
    <property type="entry name" value="HEPN_SAV_6107"/>
</dbReference>
<evidence type="ECO:0000313" key="3">
    <source>
        <dbReference type="Proteomes" id="UP000006078"/>
    </source>
</evidence>
<dbReference type="eggNOG" id="ENOG502ZVNZ">
    <property type="taxonomic scope" value="Bacteria"/>
</dbReference>
<dbReference type="AlphaFoldDB" id="K0YTC4"/>
<comment type="caution">
    <text evidence="2">The sequence shown here is derived from an EMBL/GenBank/DDBJ whole genome shotgun (WGS) entry which is preliminary data.</text>
</comment>
<dbReference type="STRING" id="29321.AAV33_09235"/>
<organism evidence="2 3">
    <name type="scientific">Corynebacterium otitidis ATCC 51513</name>
    <dbReference type="NCBI Taxonomy" id="883169"/>
    <lineage>
        <taxon>Bacteria</taxon>
        <taxon>Bacillati</taxon>
        <taxon>Actinomycetota</taxon>
        <taxon>Actinomycetes</taxon>
        <taxon>Mycobacteriales</taxon>
        <taxon>Corynebacteriaceae</taxon>
        <taxon>Corynebacterium</taxon>
    </lineage>
</organism>
<protein>
    <recommendedName>
        <fullName evidence="1">SAV-6107-like HEPN domain-containing protein</fullName>
    </recommendedName>
</protein>
<dbReference type="PROSITE" id="PS50096">
    <property type="entry name" value="IQ"/>
    <property type="match status" value="1"/>
</dbReference>
<evidence type="ECO:0000259" key="1">
    <source>
        <dbReference type="Pfam" id="PF18726"/>
    </source>
</evidence>
<reference evidence="2 3" key="1">
    <citation type="submission" date="2012-08" db="EMBL/GenBank/DDBJ databases">
        <title>The Genome Sequence of Turicella otitidis ATCC 51513.</title>
        <authorList>
            <consortium name="The Broad Institute Genome Sequencing Platform"/>
            <person name="Earl A."/>
            <person name="Ward D."/>
            <person name="Feldgarden M."/>
            <person name="Gevers D."/>
            <person name="Huys G."/>
            <person name="Walker B."/>
            <person name="Young S.K."/>
            <person name="Zeng Q."/>
            <person name="Gargeya S."/>
            <person name="Fitzgerald M."/>
            <person name="Haas B."/>
            <person name="Abouelleil A."/>
            <person name="Alvarado L."/>
            <person name="Arachchi H.M."/>
            <person name="Berlin A.M."/>
            <person name="Chapman S.B."/>
            <person name="Goldberg J."/>
            <person name="Griggs A."/>
            <person name="Gujja S."/>
            <person name="Hansen M."/>
            <person name="Howarth C."/>
            <person name="Imamovic A."/>
            <person name="Larimer J."/>
            <person name="McCowen C."/>
            <person name="Montmayeur A."/>
            <person name="Murphy C."/>
            <person name="Neiman D."/>
            <person name="Pearson M."/>
            <person name="Priest M."/>
            <person name="Roberts A."/>
            <person name="Saif S."/>
            <person name="Shea T."/>
            <person name="Sisk P."/>
            <person name="Sykes S."/>
            <person name="Wortman J."/>
            <person name="Nusbaum C."/>
            <person name="Birren B."/>
        </authorList>
    </citation>
    <scope>NUCLEOTIDE SEQUENCE [LARGE SCALE GENOMIC DNA]</scope>
    <source>
        <strain evidence="2 3">ATCC 51513</strain>
    </source>
</reference>
<proteinExistence type="predicted"/>
<accession>K0YTC4</accession>
<dbReference type="RefSeq" id="WP_004600156.1">
    <property type="nucleotide sequence ID" value="NZ_JH815192.1"/>
</dbReference>
<name>K0YTC4_9CORY</name>
<dbReference type="Gene3D" id="1.20.120.330">
    <property type="entry name" value="Nucleotidyltransferases domain 2"/>
    <property type="match status" value="1"/>
</dbReference>
<dbReference type="Pfam" id="PF18726">
    <property type="entry name" value="HEPN_SAV_6107"/>
    <property type="match status" value="1"/>
</dbReference>